<evidence type="ECO:0000313" key="5">
    <source>
        <dbReference type="Proteomes" id="UP000186385"/>
    </source>
</evidence>
<feature type="domain" description="Potassium channel" evidence="2">
    <location>
        <begin position="24"/>
        <end position="97"/>
    </location>
</feature>
<dbReference type="PRINTS" id="PR00169">
    <property type="entry name" value="KCHANNEL"/>
</dbReference>
<dbReference type="RefSeq" id="WP_045849413.1">
    <property type="nucleotide sequence ID" value="NZ_FTLX01000010.1"/>
</dbReference>
<name>A0A1N7BPY2_9BACI</name>
<dbReference type="EMBL" id="MWSK01000010">
    <property type="protein sequence ID" value="OXS74507.1"/>
    <property type="molecule type" value="Genomic_DNA"/>
</dbReference>
<dbReference type="STRING" id="1017273.SAMN05443094_11023"/>
<dbReference type="AlphaFoldDB" id="A0A1N7BPY2"/>
<dbReference type="PANTHER" id="PTHR43833">
    <property type="entry name" value="POTASSIUM CHANNEL PROTEIN 2-RELATED-RELATED"/>
    <property type="match status" value="1"/>
</dbReference>
<dbReference type="SUPFAM" id="SSF51735">
    <property type="entry name" value="NAD(P)-binding Rossmann-fold domains"/>
    <property type="match status" value="1"/>
</dbReference>
<dbReference type="Gene3D" id="1.10.287.70">
    <property type="match status" value="1"/>
</dbReference>
<accession>A0A1N7BPY2</accession>
<dbReference type="PANTHER" id="PTHR43833:SF9">
    <property type="entry name" value="POTASSIUM CHANNEL PROTEIN YUGO-RELATED"/>
    <property type="match status" value="1"/>
</dbReference>
<dbReference type="Pfam" id="PF07885">
    <property type="entry name" value="Ion_trans_2"/>
    <property type="match status" value="1"/>
</dbReference>
<dbReference type="Gene3D" id="3.40.50.720">
    <property type="entry name" value="NAD(P)-binding Rossmann-like Domain"/>
    <property type="match status" value="1"/>
</dbReference>
<evidence type="ECO:0000313" key="4">
    <source>
        <dbReference type="EMBL" id="SIR53447.1"/>
    </source>
</evidence>
<dbReference type="GO" id="GO:0034220">
    <property type="term" value="P:monoatomic ion transmembrane transport"/>
    <property type="evidence" value="ECO:0007669"/>
    <property type="project" value="UniProtKB-KW"/>
</dbReference>
<reference evidence="4 5" key="1">
    <citation type="submission" date="2017-01" db="EMBL/GenBank/DDBJ databases">
        <authorList>
            <person name="Mah S.A."/>
            <person name="Swanson W.J."/>
            <person name="Moy G.W."/>
            <person name="Vacquier V.D."/>
        </authorList>
    </citation>
    <scope>NUCLEOTIDE SEQUENCE [LARGE SCALE GENOMIC DNA]</scope>
    <source>
        <strain evidence="4 5">NIO-1016</strain>
    </source>
</reference>
<dbReference type="EMBL" id="FTLX01000010">
    <property type="protein sequence ID" value="SIR53447.1"/>
    <property type="molecule type" value="Genomic_DNA"/>
</dbReference>
<keyword evidence="4" id="KW-0406">Ion transport</keyword>
<dbReference type="InterPro" id="IPR050721">
    <property type="entry name" value="Trk_Ktr_HKT_K-transport"/>
</dbReference>
<reference evidence="3" key="3">
    <citation type="submission" date="2017-03" db="EMBL/GenBank/DDBJ databases">
        <authorList>
            <person name="Dastager S.G."/>
            <person name="Neurgaonkar P.S."/>
            <person name="Dharne M.S."/>
        </authorList>
    </citation>
    <scope>NUCLEOTIDE SEQUENCE</scope>
    <source>
        <strain evidence="3">DSM 25145</strain>
    </source>
</reference>
<dbReference type="Proteomes" id="UP000186385">
    <property type="component" value="Unassembled WGS sequence"/>
</dbReference>
<keyword evidence="6" id="KW-1185">Reference proteome</keyword>
<sequence>MIFFRKLFFKAVHMSNWTLFFTTFSLILFSSFFVYYLEPQTFVTPFEGLWWTMTTVVTVGYGDVSPATVGGKVFAMLLYIFGIGLMTVLIGKIIDTLSVRKRMKEEGRLTITREQHILLINWTNRARIALTELLDTFPDVHAVIIDETADKIPFLHERVDFVKGAPASEQTLKQANFLQAKSIMIFSPDHTISASTADGLTLLIASGIEAAAKKYGVNVYTICEVADSHHLSAFSHANVEEFITPNDTAAHLAARSILFNGSSEIIRQLTCHEGFDLYHIENKSGWQTYRDAKRMLDEKGILLVANHHDFSIIQNLDEPIPKNARLFIICDEEAYSKL</sequence>
<keyword evidence="1" id="KW-0472">Membrane</keyword>
<dbReference type="SUPFAM" id="SSF81324">
    <property type="entry name" value="Voltage-gated potassium channels"/>
    <property type="match status" value="1"/>
</dbReference>
<evidence type="ECO:0000256" key="1">
    <source>
        <dbReference type="SAM" id="Phobius"/>
    </source>
</evidence>
<dbReference type="OrthoDB" id="9785285at2"/>
<keyword evidence="4" id="KW-0407">Ion channel</keyword>
<dbReference type="InterPro" id="IPR036291">
    <property type="entry name" value="NAD(P)-bd_dom_sf"/>
</dbReference>
<keyword evidence="1" id="KW-1133">Transmembrane helix</keyword>
<feature type="transmembrane region" description="Helical" evidence="1">
    <location>
        <begin position="12"/>
        <end position="37"/>
    </location>
</feature>
<keyword evidence="4" id="KW-0813">Transport</keyword>
<dbReference type="Proteomes" id="UP000215545">
    <property type="component" value="Unassembled WGS sequence"/>
</dbReference>
<reference evidence="6" key="2">
    <citation type="submission" date="2017-03" db="EMBL/GenBank/DDBJ databases">
        <title>Bacillus sp. V-88(T) DSM27956, whole genome shotgun sequencing project.</title>
        <authorList>
            <person name="Dastager S.G."/>
            <person name="Neurgaonkar P.S."/>
            <person name="Dharne M.S."/>
        </authorList>
    </citation>
    <scope>NUCLEOTIDE SEQUENCE [LARGE SCALE GENOMIC DNA]</scope>
    <source>
        <strain evidence="6">DSM 25145</strain>
    </source>
</reference>
<evidence type="ECO:0000259" key="2">
    <source>
        <dbReference type="Pfam" id="PF07885"/>
    </source>
</evidence>
<gene>
    <name evidence="3" type="ORF">B1B05_16580</name>
    <name evidence="4" type="ORF">SAMN05443094_11023</name>
</gene>
<protein>
    <submittedName>
        <fullName evidence="3">Potassium channel protein</fullName>
    </submittedName>
    <submittedName>
        <fullName evidence="4">Voltage-gated potassium channel</fullName>
    </submittedName>
</protein>
<keyword evidence="1" id="KW-0812">Transmembrane</keyword>
<dbReference type="InterPro" id="IPR013099">
    <property type="entry name" value="K_chnl_dom"/>
</dbReference>
<feature type="transmembrane region" description="Helical" evidence="1">
    <location>
        <begin position="73"/>
        <end position="94"/>
    </location>
</feature>
<evidence type="ECO:0000313" key="3">
    <source>
        <dbReference type="EMBL" id="OXS74507.1"/>
    </source>
</evidence>
<proteinExistence type="predicted"/>
<organism evidence="4 5">
    <name type="scientific">Domibacillus enclensis</name>
    <dbReference type="NCBI Taxonomy" id="1017273"/>
    <lineage>
        <taxon>Bacteria</taxon>
        <taxon>Bacillati</taxon>
        <taxon>Bacillota</taxon>
        <taxon>Bacilli</taxon>
        <taxon>Bacillales</taxon>
        <taxon>Bacillaceae</taxon>
        <taxon>Domibacillus</taxon>
    </lineage>
</organism>
<evidence type="ECO:0000313" key="6">
    <source>
        <dbReference type="Proteomes" id="UP000215545"/>
    </source>
</evidence>